<evidence type="ECO:0000256" key="4">
    <source>
        <dbReference type="ARBA" id="ARBA00022527"/>
    </source>
</evidence>
<evidence type="ECO:0000256" key="1">
    <source>
        <dbReference type="ARBA" id="ARBA00004162"/>
    </source>
</evidence>
<feature type="region of interest" description="Disordered" evidence="15">
    <location>
        <begin position="683"/>
        <end position="713"/>
    </location>
</feature>
<feature type="compositionally biased region" description="Low complexity" evidence="15">
    <location>
        <begin position="101"/>
        <end position="111"/>
    </location>
</feature>
<feature type="compositionally biased region" description="Pro residues" evidence="15">
    <location>
        <begin position="43"/>
        <end position="84"/>
    </location>
</feature>
<dbReference type="Pfam" id="PF07714">
    <property type="entry name" value="PK_Tyr_Ser-Thr"/>
    <property type="match status" value="1"/>
</dbReference>
<evidence type="ECO:0000256" key="15">
    <source>
        <dbReference type="SAM" id="MobiDB-lite"/>
    </source>
</evidence>
<comment type="subcellular location">
    <subcellularLocation>
        <location evidence="1">Cell membrane</location>
        <topology evidence="1">Single-pass membrane protein</topology>
    </subcellularLocation>
</comment>
<evidence type="ECO:0000256" key="9">
    <source>
        <dbReference type="ARBA" id="ARBA00022840"/>
    </source>
</evidence>
<gene>
    <name evidence="18" type="ORF">CDL15_Pgr015666</name>
</gene>
<evidence type="ECO:0000313" key="18">
    <source>
        <dbReference type="EMBL" id="OWM86631.1"/>
    </source>
</evidence>
<dbReference type="Proteomes" id="UP000197138">
    <property type="component" value="Unassembled WGS sequence"/>
</dbReference>
<accession>A0A218XQ50</accession>
<evidence type="ECO:0000256" key="14">
    <source>
        <dbReference type="PROSITE-ProRule" id="PRU10141"/>
    </source>
</evidence>
<dbReference type="InterPro" id="IPR047117">
    <property type="entry name" value="PERK1-13-like"/>
</dbReference>
<keyword evidence="10 16" id="KW-1133">Transmembrane helix</keyword>
<protein>
    <recommendedName>
        <fullName evidence="2">non-specific serine/threonine protein kinase</fullName>
        <ecNumber evidence="2">2.7.11.1</ecNumber>
    </recommendedName>
</protein>
<evidence type="ECO:0000256" key="10">
    <source>
        <dbReference type="ARBA" id="ARBA00022989"/>
    </source>
</evidence>
<dbReference type="PROSITE" id="PS00108">
    <property type="entry name" value="PROTEIN_KINASE_ST"/>
    <property type="match status" value="1"/>
</dbReference>
<keyword evidence="9 14" id="KW-0067">ATP-binding</keyword>
<proteinExistence type="predicted"/>
<feature type="compositionally biased region" description="Low complexity" evidence="15">
    <location>
        <begin position="23"/>
        <end position="32"/>
    </location>
</feature>
<dbReference type="PANTHER" id="PTHR47982:SF22">
    <property type="entry name" value="PROLINE-RICH RECEPTOR-LIKE PROTEIN KINASE PERK14"/>
    <property type="match status" value="1"/>
</dbReference>
<comment type="caution">
    <text evidence="18">The sequence shown here is derived from an EMBL/GenBank/DDBJ whole genome shotgun (WGS) entry which is preliminary data.</text>
</comment>
<comment type="catalytic activity">
    <reaction evidence="13">
        <text>L-seryl-[protein] + ATP = O-phospho-L-seryl-[protein] + ADP + H(+)</text>
        <dbReference type="Rhea" id="RHEA:17989"/>
        <dbReference type="Rhea" id="RHEA-COMP:9863"/>
        <dbReference type="Rhea" id="RHEA-COMP:11604"/>
        <dbReference type="ChEBI" id="CHEBI:15378"/>
        <dbReference type="ChEBI" id="CHEBI:29999"/>
        <dbReference type="ChEBI" id="CHEBI:30616"/>
        <dbReference type="ChEBI" id="CHEBI:83421"/>
        <dbReference type="ChEBI" id="CHEBI:456216"/>
        <dbReference type="EC" id="2.7.11.1"/>
    </reaction>
</comment>
<keyword evidence="7 14" id="KW-0547">Nucleotide-binding</keyword>
<dbReference type="InterPro" id="IPR017441">
    <property type="entry name" value="Protein_kinase_ATP_BS"/>
</dbReference>
<sequence length="713" mass="75850">MSLLIPAASPSVEDQPPPPLLLPPSSAATPLPDVMPKITPNPVISPPAPPVSPLPSLPLAPPAPSPERAPLVAPPLPAAFPPSTPADQNLAPTVTSPPAPLVVASPPASTAIPTFPVNSPPPDAPPRTVSKSPPAPQKPALPRRHSSRLSPPRPTAPLRTPQPAPVPSLPSAPTERPTKPLPTYPLTPVPPLSLPATPAAIFPTPATATSPSSDEPFFPELALPPPGTQISPTTQTPEVLNGSLPLTGASGQPGQAAAEEFHMSAGLIAGLAVGGALFLVILVIVWLICRRGEGKQGKGNFNKDYYGTQPSGPKGNGSVVHSEPKDVPLPMSHSIAMPLSADPSANPASLTSFSSGSFTYDKLVRATENFSEANLLGEGGFGYVHKGVLSGGKEIAVKQLKIGSDQGEREFRAELETISLVHHKHLVTLLGYCITGSARFLIYEFVPNKTLEFHLHGKGDGQPVMDWATRLRIAIGSAKGLAYLHEDCSPTIIHRDIKAANILLDFKFEAKVSDFGLAKFFSDTNSHITHISTRVVGTFGYLAPEYASSGKLTEKSDVYSYGMMLLELITGRTPISRTASMMNEALVDWARPLLTRAIKTGDLGLIIDPRLQSNYDSDQMVRMMECAAACIRQSGWLRPRMSQIVRALEENEPLMDLEEGSTPGHSRLYSSLDIKRLTMALTSPEYGPSHRSDNTSDYGLYPSCSSSEAHHTR</sequence>
<evidence type="ECO:0000259" key="17">
    <source>
        <dbReference type="PROSITE" id="PS50011"/>
    </source>
</evidence>
<dbReference type="GO" id="GO:0005886">
    <property type="term" value="C:plasma membrane"/>
    <property type="evidence" value="ECO:0007669"/>
    <property type="project" value="UniProtKB-SubCell"/>
</dbReference>
<evidence type="ECO:0000256" key="13">
    <source>
        <dbReference type="ARBA" id="ARBA00048679"/>
    </source>
</evidence>
<dbReference type="EMBL" id="MTKT01001080">
    <property type="protein sequence ID" value="OWM86631.1"/>
    <property type="molecule type" value="Genomic_DNA"/>
</dbReference>
<keyword evidence="4" id="KW-0723">Serine/threonine-protein kinase</keyword>
<evidence type="ECO:0000256" key="6">
    <source>
        <dbReference type="ARBA" id="ARBA00022692"/>
    </source>
</evidence>
<evidence type="ECO:0000256" key="3">
    <source>
        <dbReference type="ARBA" id="ARBA00022475"/>
    </source>
</evidence>
<evidence type="ECO:0000256" key="5">
    <source>
        <dbReference type="ARBA" id="ARBA00022679"/>
    </source>
</evidence>
<keyword evidence="5" id="KW-0808">Transferase</keyword>
<keyword evidence="8" id="KW-0418">Kinase</keyword>
<name>A0A218XQ50_PUNGR</name>
<dbReference type="GO" id="GO:0005524">
    <property type="term" value="F:ATP binding"/>
    <property type="evidence" value="ECO:0007669"/>
    <property type="project" value="UniProtKB-UniRule"/>
</dbReference>
<keyword evidence="3" id="KW-1003">Cell membrane</keyword>
<dbReference type="SMART" id="SM00220">
    <property type="entry name" value="S_TKc"/>
    <property type="match status" value="1"/>
</dbReference>
<evidence type="ECO:0000256" key="8">
    <source>
        <dbReference type="ARBA" id="ARBA00022777"/>
    </source>
</evidence>
<evidence type="ECO:0000256" key="2">
    <source>
        <dbReference type="ARBA" id="ARBA00012513"/>
    </source>
</evidence>
<keyword evidence="11 16" id="KW-0472">Membrane</keyword>
<dbReference type="SUPFAM" id="SSF56112">
    <property type="entry name" value="Protein kinase-like (PK-like)"/>
    <property type="match status" value="1"/>
</dbReference>
<feature type="binding site" evidence="14">
    <location>
        <position position="398"/>
    </location>
    <ligand>
        <name>ATP</name>
        <dbReference type="ChEBI" id="CHEBI:30616"/>
    </ligand>
</feature>
<dbReference type="GO" id="GO:0004674">
    <property type="term" value="F:protein serine/threonine kinase activity"/>
    <property type="evidence" value="ECO:0007669"/>
    <property type="project" value="UniProtKB-KW"/>
</dbReference>
<feature type="compositionally biased region" description="Pro residues" evidence="15">
    <location>
        <begin position="179"/>
        <end position="193"/>
    </location>
</feature>
<dbReference type="AlphaFoldDB" id="A0A218XQ50"/>
<dbReference type="InterPro" id="IPR000719">
    <property type="entry name" value="Prot_kinase_dom"/>
</dbReference>
<dbReference type="Gene3D" id="1.10.510.10">
    <property type="entry name" value="Transferase(Phosphotransferase) domain 1"/>
    <property type="match status" value="1"/>
</dbReference>
<dbReference type="FunFam" id="1.10.510.10:FF:000173">
    <property type="entry name" value="proline-rich receptor-like protein kinase PERK8"/>
    <property type="match status" value="1"/>
</dbReference>
<feature type="transmembrane region" description="Helical" evidence="16">
    <location>
        <begin position="267"/>
        <end position="289"/>
    </location>
</feature>
<feature type="domain" description="Protein kinase" evidence="17">
    <location>
        <begin position="370"/>
        <end position="655"/>
    </location>
</feature>
<evidence type="ECO:0000256" key="16">
    <source>
        <dbReference type="SAM" id="Phobius"/>
    </source>
</evidence>
<evidence type="ECO:0000256" key="11">
    <source>
        <dbReference type="ARBA" id="ARBA00023136"/>
    </source>
</evidence>
<evidence type="ECO:0000313" key="19">
    <source>
        <dbReference type="Proteomes" id="UP000197138"/>
    </source>
</evidence>
<feature type="compositionally biased region" description="Low complexity" evidence="15">
    <location>
        <begin position="194"/>
        <end position="220"/>
    </location>
</feature>
<dbReference type="Gene3D" id="3.30.200.20">
    <property type="entry name" value="Phosphorylase Kinase, domain 1"/>
    <property type="match status" value="1"/>
</dbReference>
<dbReference type="PROSITE" id="PS50011">
    <property type="entry name" value="PROTEIN_KINASE_DOM"/>
    <property type="match status" value="1"/>
</dbReference>
<feature type="region of interest" description="Disordered" evidence="15">
    <location>
        <begin position="1"/>
        <end position="220"/>
    </location>
</feature>
<comment type="catalytic activity">
    <reaction evidence="12">
        <text>L-threonyl-[protein] + ATP = O-phospho-L-threonyl-[protein] + ADP + H(+)</text>
        <dbReference type="Rhea" id="RHEA:46608"/>
        <dbReference type="Rhea" id="RHEA-COMP:11060"/>
        <dbReference type="Rhea" id="RHEA-COMP:11605"/>
        <dbReference type="ChEBI" id="CHEBI:15378"/>
        <dbReference type="ChEBI" id="CHEBI:30013"/>
        <dbReference type="ChEBI" id="CHEBI:30616"/>
        <dbReference type="ChEBI" id="CHEBI:61977"/>
        <dbReference type="ChEBI" id="CHEBI:456216"/>
        <dbReference type="EC" id="2.7.11.1"/>
    </reaction>
</comment>
<dbReference type="PROSITE" id="PS00107">
    <property type="entry name" value="PROTEIN_KINASE_ATP"/>
    <property type="match status" value="1"/>
</dbReference>
<dbReference type="EC" id="2.7.11.1" evidence="2"/>
<evidence type="ECO:0000256" key="7">
    <source>
        <dbReference type="ARBA" id="ARBA00022741"/>
    </source>
</evidence>
<keyword evidence="6 16" id="KW-0812">Transmembrane</keyword>
<dbReference type="PANTHER" id="PTHR47982">
    <property type="entry name" value="PROLINE-RICH RECEPTOR-LIKE PROTEIN KINASE PERK4"/>
    <property type="match status" value="1"/>
</dbReference>
<dbReference type="FunFam" id="3.30.200.20:FF:000162">
    <property type="entry name" value="Adenine nucleotide alpha hydrolase-like domain kinase"/>
    <property type="match status" value="1"/>
</dbReference>
<evidence type="ECO:0000256" key="12">
    <source>
        <dbReference type="ARBA" id="ARBA00047899"/>
    </source>
</evidence>
<dbReference type="InterPro" id="IPR008271">
    <property type="entry name" value="Ser/Thr_kinase_AS"/>
</dbReference>
<dbReference type="InterPro" id="IPR001245">
    <property type="entry name" value="Ser-Thr/Tyr_kinase_cat_dom"/>
</dbReference>
<dbReference type="InterPro" id="IPR011009">
    <property type="entry name" value="Kinase-like_dom_sf"/>
</dbReference>
<organism evidence="18 19">
    <name type="scientific">Punica granatum</name>
    <name type="common">Pomegranate</name>
    <dbReference type="NCBI Taxonomy" id="22663"/>
    <lineage>
        <taxon>Eukaryota</taxon>
        <taxon>Viridiplantae</taxon>
        <taxon>Streptophyta</taxon>
        <taxon>Embryophyta</taxon>
        <taxon>Tracheophyta</taxon>
        <taxon>Spermatophyta</taxon>
        <taxon>Magnoliopsida</taxon>
        <taxon>eudicotyledons</taxon>
        <taxon>Gunneridae</taxon>
        <taxon>Pentapetalae</taxon>
        <taxon>rosids</taxon>
        <taxon>malvids</taxon>
        <taxon>Myrtales</taxon>
        <taxon>Lythraceae</taxon>
        <taxon>Punica</taxon>
    </lineage>
</organism>
<feature type="compositionally biased region" description="Pro residues" evidence="15">
    <location>
        <begin position="151"/>
        <end position="170"/>
    </location>
</feature>
<feature type="region of interest" description="Disordered" evidence="15">
    <location>
        <begin position="299"/>
        <end position="325"/>
    </location>
</feature>
<reference evidence="19" key="1">
    <citation type="journal article" date="2017" name="Plant J.">
        <title>The pomegranate (Punica granatum L.) genome and the genomics of punicalagin biosynthesis.</title>
        <authorList>
            <person name="Qin G."/>
            <person name="Xu C."/>
            <person name="Ming R."/>
            <person name="Tang H."/>
            <person name="Guyot R."/>
            <person name="Kramer E.M."/>
            <person name="Hu Y."/>
            <person name="Yi X."/>
            <person name="Qi Y."/>
            <person name="Xu X."/>
            <person name="Gao Z."/>
            <person name="Pan H."/>
            <person name="Jian J."/>
            <person name="Tian Y."/>
            <person name="Yue Z."/>
            <person name="Xu Y."/>
        </authorList>
    </citation>
    <scope>NUCLEOTIDE SEQUENCE [LARGE SCALE GENOMIC DNA]</scope>
    <source>
        <strain evidence="19">cv. Dabenzi</strain>
    </source>
</reference>